<keyword evidence="3" id="KW-1185">Reference proteome</keyword>
<gene>
    <name evidence="2" type="ORF">L201_002217</name>
</gene>
<accession>A0AAX4JS59</accession>
<evidence type="ECO:0000256" key="1">
    <source>
        <dbReference type="SAM" id="MobiDB-lite"/>
    </source>
</evidence>
<reference evidence="2 3" key="1">
    <citation type="submission" date="2024-01" db="EMBL/GenBank/DDBJ databases">
        <title>Comparative genomics of Cryptococcus and Kwoniella reveals pathogenesis evolution and contrasting modes of karyotype evolution via chromosome fusion or intercentromeric recombination.</title>
        <authorList>
            <person name="Coelho M.A."/>
            <person name="David-Palma M."/>
            <person name="Shea T."/>
            <person name="Bowers K."/>
            <person name="McGinley-Smith S."/>
            <person name="Mohammad A.W."/>
            <person name="Gnirke A."/>
            <person name="Yurkov A.M."/>
            <person name="Nowrousian M."/>
            <person name="Sun S."/>
            <person name="Cuomo C.A."/>
            <person name="Heitman J."/>
        </authorList>
    </citation>
    <scope>NUCLEOTIDE SEQUENCE [LARGE SCALE GENOMIC DNA]</scope>
    <source>
        <strain evidence="2 3">CBS 6074</strain>
    </source>
</reference>
<dbReference type="GeneID" id="91092889"/>
<evidence type="ECO:0000313" key="3">
    <source>
        <dbReference type="Proteomes" id="UP001355207"/>
    </source>
</evidence>
<organism evidence="2 3">
    <name type="scientific">Kwoniella dendrophila CBS 6074</name>
    <dbReference type="NCBI Taxonomy" id="1295534"/>
    <lineage>
        <taxon>Eukaryota</taxon>
        <taxon>Fungi</taxon>
        <taxon>Dikarya</taxon>
        <taxon>Basidiomycota</taxon>
        <taxon>Agaricomycotina</taxon>
        <taxon>Tremellomycetes</taxon>
        <taxon>Tremellales</taxon>
        <taxon>Cryptococcaceae</taxon>
        <taxon>Kwoniella</taxon>
    </lineage>
</organism>
<feature type="region of interest" description="Disordered" evidence="1">
    <location>
        <begin position="1"/>
        <end position="57"/>
    </location>
</feature>
<evidence type="ECO:0000313" key="2">
    <source>
        <dbReference type="EMBL" id="WWC87328.1"/>
    </source>
</evidence>
<name>A0AAX4JS59_9TREE</name>
<dbReference type="EMBL" id="CP144099">
    <property type="protein sequence ID" value="WWC87328.1"/>
    <property type="molecule type" value="Genomic_DNA"/>
</dbReference>
<dbReference type="Proteomes" id="UP001355207">
    <property type="component" value="Chromosome 2"/>
</dbReference>
<proteinExistence type="predicted"/>
<dbReference type="RefSeq" id="XP_066074091.1">
    <property type="nucleotide sequence ID" value="XM_066217994.1"/>
</dbReference>
<sequence length="127" mass="13886">MATNSTSTSLTSPTIVSSSTYNKSSNSQSLSKSSGVEEMRKKKQKEEWSTLQSRLSEAEAVNLANESRIEKLETDAGFRSNPAKKAFYSIDNPQSSPLSVSVESTPTLTLTESEQSLFFHAKDLCPN</sequence>
<dbReference type="AlphaFoldDB" id="A0AAX4JS59"/>
<protein>
    <submittedName>
        <fullName evidence="2">Uncharacterized protein</fullName>
    </submittedName>
</protein>
<feature type="compositionally biased region" description="Low complexity" evidence="1">
    <location>
        <begin position="1"/>
        <end position="34"/>
    </location>
</feature>
<feature type="compositionally biased region" description="Basic and acidic residues" evidence="1">
    <location>
        <begin position="35"/>
        <end position="48"/>
    </location>
</feature>